<dbReference type="Gene3D" id="3.20.20.70">
    <property type="entry name" value="Aldolase class I"/>
    <property type="match status" value="1"/>
</dbReference>
<protein>
    <submittedName>
        <fullName evidence="5">FMN-binding glutamate synthase family protein</fullName>
    </submittedName>
</protein>
<proteinExistence type="inferred from homology"/>
<dbReference type="InterPro" id="IPR024188">
    <property type="entry name" value="GltB"/>
</dbReference>
<dbReference type="InterPro" id="IPR013785">
    <property type="entry name" value="Aldolase_TIM"/>
</dbReference>
<dbReference type="EMBL" id="SPMZ01000038">
    <property type="protein sequence ID" value="NMQ20117.1"/>
    <property type="molecule type" value="Genomic_DNA"/>
</dbReference>
<keyword evidence="3" id="KW-1133">Transmembrane helix</keyword>
<dbReference type="PANTHER" id="PTHR43819">
    <property type="entry name" value="ARCHAEAL-TYPE GLUTAMATE SYNTHASE [NADPH]"/>
    <property type="match status" value="1"/>
</dbReference>
<sequence>MVTFDLPGFITTFLAVMAALFVFAIGVGVLLVVTLYIIDITQTQHAIRRNFPVIGRLRYRLEHLGVFFRQYFSAMDREEMPFNRAQRAWVYRAAKNLDNTQPFGSTRDLRPPGTVLFTNAAFPALDTEPTAVEPLTIGPDCPQPYAASSFFNISAMSYGAISQPAVSALSKGARQAGCWLNTGEGGLSPYHLDGGADLVFQIGTAKYGVCDQGGALDDDKLRAVAAHSQVRLFEIKLSQGAKPGKGGILPAIKVTPEIATIRGIPVGRDSRSPNRHPDIADAAALLDFVARVRAITGKPTGFKLVIGDPRWFDDLCQTILRRGPASAPDFVTVDSADGGTGAAPMSLLDYVGLPIQESLPLVVDKLSEYGLRERVRVIASGKLINPGEVAWALCVGADFVNSARGFLFALGCIQSMQCDKNTCPAGITTHNPRLQRGLDPTDKAERVRHYAENLRREVEIIAHACGAANPRQLRREHCRIVVGPGRSVPLDELYRPAPARRLDAA</sequence>
<evidence type="ECO:0000313" key="6">
    <source>
        <dbReference type="Proteomes" id="UP000760480"/>
    </source>
</evidence>
<gene>
    <name evidence="5" type="ORF">E4P82_13460</name>
</gene>
<dbReference type="CDD" id="cd02808">
    <property type="entry name" value="GltS_FMN"/>
    <property type="match status" value="1"/>
</dbReference>
<feature type="domain" description="Glutamate synthase" evidence="4">
    <location>
        <begin position="148"/>
        <end position="466"/>
    </location>
</feature>
<evidence type="ECO:0000256" key="2">
    <source>
        <dbReference type="PIRNR" id="PIRNR006429"/>
    </source>
</evidence>
<evidence type="ECO:0000256" key="1">
    <source>
        <dbReference type="ARBA" id="ARBA00009716"/>
    </source>
</evidence>
<feature type="transmembrane region" description="Helical" evidence="3">
    <location>
        <begin position="12"/>
        <end position="38"/>
    </location>
</feature>
<comment type="caution">
    <text evidence="5">The sequence shown here is derived from an EMBL/GenBank/DDBJ whole genome shotgun (WGS) entry which is preliminary data.</text>
</comment>
<accession>A0ABX1TN33</accession>
<reference evidence="5 6" key="1">
    <citation type="submission" date="2019-03" db="EMBL/GenBank/DDBJ databases">
        <title>Metabolic reconstructions from genomes of highly enriched 'Candidatus Accumulibacter' and 'Candidatus Competibacter' bioreactor populations.</title>
        <authorList>
            <person name="Annavajhala M.K."/>
            <person name="Welles L."/>
            <person name="Abbas B."/>
            <person name="Sorokin D."/>
            <person name="Park H."/>
            <person name="Van Loosdrecht M."/>
            <person name="Chandran K."/>
        </authorList>
    </citation>
    <scope>NUCLEOTIDE SEQUENCE [LARGE SCALE GENOMIC DNA]</scope>
    <source>
        <strain evidence="5 6">SBR_G</strain>
    </source>
</reference>
<keyword evidence="6" id="KW-1185">Reference proteome</keyword>
<comment type="similarity">
    <text evidence="1 2">Belongs to the glutamate synthase family.</text>
</comment>
<name>A0ABX1TN33_9GAMM</name>
<dbReference type="RefSeq" id="WP_169249379.1">
    <property type="nucleotide sequence ID" value="NZ_SPMZ01000038.1"/>
</dbReference>
<keyword evidence="3" id="KW-0472">Membrane</keyword>
<evidence type="ECO:0000313" key="5">
    <source>
        <dbReference type="EMBL" id="NMQ20117.1"/>
    </source>
</evidence>
<evidence type="ECO:0000259" key="4">
    <source>
        <dbReference type="Pfam" id="PF01645"/>
    </source>
</evidence>
<dbReference type="InterPro" id="IPR002932">
    <property type="entry name" value="Glu_synthdom"/>
</dbReference>
<keyword evidence="3" id="KW-0812">Transmembrane</keyword>
<dbReference type="Pfam" id="PF01645">
    <property type="entry name" value="Glu_synthase"/>
    <property type="match status" value="1"/>
</dbReference>
<dbReference type="Proteomes" id="UP000760480">
    <property type="component" value="Unassembled WGS sequence"/>
</dbReference>
<dbReference type="SUPFAM" id="SSF51395">
    <property type="entry name" value="FMN-linked oxidoreductases"/>
    <property type="match status" value="1"/>
</dbReference>
<dbReference type="PANTHER" id="PTHR43819:SF1">
    <property type="entry name" value="ARCHAEAL-TYPE GLUTAMATE SYNTHASE [NADPH]"/>
    <property type="match status" value="1"/>
</dbReference>
<dbReference type="PIRSF" id="PIRSF006429">
    <property type="entry name" value="GOGAT_lg_2"/>
    <property type="match status" value="1"/>
</dbReference>
<organism evidence="5 6">
    <name type="scientific">Candidatus Competibacter phosphatis</name>
    <dbReference type="NCBI Taxonomy" id="221280"/>
    <lineage>
        <taxon>Bacteria</taxon>
        <taxon>Pseudomonadati</taxon>
        <taxon>Pseudomonadota</taxon>
        <taxon>Gammaproteobacteria</taxon>
        <taxon>Candidatus Competibacteraceae</taxon>
        <taxon>Candidatus Competibacter</taxon>
    </lineage>
</organism>
<evidence type="ECO:0000256" key="3">
    <source>
        <dbReference type="SAM" id="Phobius"/>
    </source>
</evidence>